<dbReference type="PROSITE" id="PS51186">
    <property type="entry name" value="GNAT"/>
    <property type="match status" value="1"/>
</dbReference>
<dbReference type="Proteomes" id="UP001355298">
    <property type="component" value="Unassembled WGS sequence"/>
</dbReference>
<name>A0ABU6IMW8_9FLAO</name>
<dbReference type="InterPro" id="IPR016181">
    <property type="entry name" value="Acyl_CoA_acyltransferase"/>
</dbReference>
<evidence type="ECO:0000259" key="2">
    <source>
        <dbReference type="PROSITE" id="PS51729"/>
    </source>
</evidence>
<gene>
    <name evidence="3" type="ORF">VOP03_03490</name>
</gene>
<evidence type="ECO:0000259" key="1">
    <source>
        <dbReference type="PROSITE" id="PS51186"/>
    </source>
</evidence>
<dbReference type="Pfam" id="PF14542">
    <property type="entry name" value="Acetyltransf_CG"/>
    <property type="match status" value="1"/>
</dbReference>
<dbReference type="PANTHER" id="PTHR31435">
    <property type="entry name" value="PROTEIN NATD1"/>
    <property type="match status" value="1"/>
</dbReference>
<evidence type="ECO:0000313" key="3">
    <source>
        <dbReference type="EMBL" id="MEC4264398.1"/>
    </source>
</evidence>
<keyword evidence="3" id="KW-0808">Transferase</keyword>
<protein>
    <submittedName>
        <fullName evidence="3">GNAT family N-acetyltransferase</fullName>
        <ecNumber evidence="3">2.3.1.-</ecNumber>
    </submittedName>
</protein>
<comment type="caution">
    <text evidence="3">The sequence shown here is derived from an EMBL/GenBank/DDBJ whole genome shotgun (WGS) entry which is preliminary data.</text>
</comment>
<dbReference type="EC" id="2.3.1.-" evidence="3"/>
<reference evidence="3 4" key="1">
    <citation type="submission" date="2024-01" db="EMBL/GenBank/DDBJ databases">
        <title>The strains designed SYSU M86414 and SYSU M84420 isolated from the marine sediment in San Sha City (Hainan Province, China).</title>
        <authorList>
            <person name="Guo D."/>
        </authorList>
    </citation>
    <scope>NUCLEOTIDE SEQUENCE [LARGE SCALE GENOMIC DNA]</scope>
    <source>
        <strain evidence="3 4">SYSU M84420</strain>
    </source>
</reference>
<keyword evidence="3" id="KW-0012">Acyltransferase</keyword>
<dbReference type="RefSeq" id="WP_326277189.1">
    <property type="nucleotide sequence ID" value="NZ_JAYKYV010000002.1"/>
</dbReference>
<dbReference type="CDD" id="cd04301">
    <property type="entry name" value="NAT_SF"/>
    <property type="match status" value="1"/>
</dbReference>
<evidence type="ECO:0000313" key="4">
    <source>
        <dbReference type="Proteomes" id="UP001355298"/>
    </source>
</evidence>
<proteinExistence type="predicted"/>
<dbReference type="PROSITE" id="PS51729">
    <property type="entry name" value="GNAT_YJDJ"/>
    <property type="match status" value="1"/>
</dbReference>
<keyword evidence="4" id="KW-1185">Reference proteome</keyword>
<organism evidence="3 4">
    <name type="scientific">Flagellimonas halotolerans</name>
    <dbReference type="NCBI Taxonomy" id="3112164"/>
    <lineage>
        <taxon>Bacteria</taxon>
        <taxon>Pseudomonadati</taxon>
        <taxon>Bacteroidota</taxon>
        <taxon>Flavobacteriia</taxon>
        <taxon>Flavobacteriales</taxon>
        <taxon>Flavobacteriaceae</taxon>
        <taxon>Flagellimonas</taxon>
    </lineage>
</organism>
<feature type="domain" description="N-acetyltransferase" evidence="1">
    <location>
        <begin position="1"/>
        <end position="94"/>
    </location>
</feature>
<dbReference type="InterPro" id="IPR000182">
    <property type="entry name" value="GNAT_dom"/>
</dbReference>
<accession>A0ABU6IMW8</accession>
<dbReference type="EMBL" id="JAYMGW010000002">
    <property type="protein sequence ID" value="MEC4264398.1"/>
    <property type="molecule type" value="Genomic_DNA"/>
</dbReference>
<feature type="domain" description="N-acetyltransferase" evidence="2">
    <location>
        <begin position="7"/>
        <end position="94"/>
    </location>
</feature>
<dbReference type="PANTHER" id="PTHR31435:SF10">
    <property type="entry name" value="BSR4717 PROTEIN"/>
    <property type="match status" value="1"/>
</dbReference>
<sequence>MVKIEREEDQRKGRFVIYDDGEFAGEMTYTWAGTTKFIIDHTGIEEAFGGKGYGKMLVMEAVAFARDKGVKILPLCPFSKAEFDKNSSIADVRF</sequence>
<dbReference type="InterPro" id="IPR045057">
    <property type="entry name" value="Gcn5-rel_NAT"/>
</dbReference>
<dbReference type="SUPFAM" id="SSF55729">
    <property type="entry name" value="Acyl-CoA N-acyltransferases (Nat)"/>
    <property type="match status" value="1"/>
</dbReference>
<dbReference type="GO" id="GO:0016746">
    <property type="term" value="F:acyltransferase activity"/>
    <property type="evidence" value="ECO:0007669"/>
    <property type="project" value="UniProtKB-KW"/>
</dbReference>
<dbReference type="InterPro" id="IPR031165">
    <property type="entry name" value="GNAT_YJDJ"/>
</dbReference>
<dbReference type="Gene3D" id="3.40.630.30">
    <property type="match status" value="1"/>
</dbReference>